<reference evidence="7 8" key="1">
    <citation type="submission" date="2018-11" db="EMBL/GenBank/DDBJ databases">
        <title>Genomic Encyclopedia of Type Strains, Phase IV (KMG-IV): sequencing the most valuable type-strain genomes for metagenomic binning, comparative biology and taxonomic classification.</title>
        <authorList>
            <person name="Goeker M."/>
        </authorList>
    </citation>
    <scope>NUCLEOTIDE SEQUENCE [LARGE SCALE GENOMIC DNA]</scope>
    <source>
        <strain evidence="7 8">DSM 25623</strain>
    </source>
</reference>
<evidence type="ECO:0000256" key="6">
    <source>
        <dbReference type="RuleBase" id="RU363076"/>
    </source>
</evidence>
<dbReference type="Proteomes" id="UP000269708">
    <property type="component" value="Unassembled WGS sequence"/>
</dbReference>
<evidence type="ECO:0000256" key="2">
    <source>
        <dbReference type="ARBA" id="ARBA00007165"/>
    </source>
</evidence>
<evidence type="ECO:0000256" key="5">
    <source>
        <dbReference type="ARBA" id="ARBA00023136"/>
    </source>
</evidence>
<dbReference type="Pfam" id="PF02104">
    <property type="entry name" value="SURF1"/>
    <property type="match status" value="1"/>
</dbReference>
<dbReference type="GO" id="GO:0005886">
    <property type="term" value="C:plasma membrane"/>
    <property type="evidence" value="ECO:0007669"/>
    <property type="project" value="UniProtKB-SubCell"/>
</dbReference>
<keyword evidence="5 6" id="KW-0472">Membrane</keyword>
<comment type="caution">
    <text evidence="7">The sequence shown here is derived from an EMBL/GenBank/DDBJ whole genome shotgun (WGS) entry which is preliminary data.</text>
</comment>
<dbReference type="RefSeq" id="WP_123771157.1">
    <property type="nucleotide sequence ID" value="NZ_RKQN01000004.1"/>
</dbReference>
<organism evidence="7 8">
    <name type="scientific">Vulcaniibacterium tengchongense</name>
    <dbReference type="NCBI Taxonomy" id="1273429"/>
    <lineage>
        <taxon>Bacteria</taxon>
        <taxon>Pseudomonadati</taxon>
        <taxon>Pseudomonadota</taxon>
        <taxon>Gammaproteobacteria</taxon>
        <taxon>Lysobacterales</taxon>
        <taxon>Lysobacteraceae</taxon>
        <taxon>Vulcaniibacterium</taxon>
    </lineage>
</organism>
<name>A0A3N4UZ19_9GAMM</name>
<comment type="similarity">
    <text evidence="2 6">Belongs to the SURF1 family.</text>
</comment>
<dbReference type="EMBL" id="RKQN01000004">
    <property type="protein sequence ID" value="RPE75956.1"/>
    <property type="molecule type" value="Genomic_DNA"/>
</dbReference>
<dbReference type="PROSITE" id="PS50895">
    <property type="entry name" value="SURF1"/>
    <property type="match status" value="1"/>
</dbReference>
<keyword evidence="4 6" id="KW-1133">Transmembrane helix</keyword>
<dbReference type="InterPro" id="IPR002994">
    <property type="entry name" value="Surf1/Shy1"/>
</dbReference>
<accession>A0A3N4UZ19</accession>
<sequence length="239" mass="26043">MSRARTLAVGWLLALAAFAAFASLGLWQARRGQQKQAMLDAAAQTLRERRARPLAAAAEPRRARAYDWAEGAGEFDPRGALLLDNQQRDGRAGVQVYRLFRPDAGAPLLVDLGWLPLDGARRLPAVPRPAGPQRLRGLLAPPPSTGLALGPALAREGEAWLMTRVDMAAIAQATGLERMPAPRVLRLDPGLPLGYARDLRLLANTLPPERHRGYAVQWFALALTVLVVALVLSLRRRRA</sequence>
<dbReference type="PANTHER" id="PTHR23427:SF2">
    <property type="entry name" value="SURFEIT LOCUS PROTEIN 1"/>
    <property type="match status" value="1"/>
</dbReference>
<dbReference type="CDD" id="cd06662">
    <property type="entry name" value="SURF1"/>
    <property type="match status" value="1"/>
</dbReference>
<keyword evidence="6" id="KW-1003">Cell membrane</keyword>
<evidence type="ECO:0000256" key="1">
    <source>
        <dbReference type="ARBA" id="ARBA00004370"/>
    </source>
</evidence>
<feature type="transmembrane region" description="Helical" evidence="6">
    <location>
        <begin position="214"/>
        <end position="234"/>
    </location>
</feature>
<comment type="caution">
    <text evidence="6">Lacks conserved residue(s) required for the propagation of feature annotation.</text>
</comment>
<protein>
    <recommendedName>
        <fullName evidence="6">SURF1-like protein</fullName>
    </recommendedName>
</protein>
<dbReference type="AlphaFoldDB" id="A0A3N4UZ19"/>
<evidence type="ECO:0000256" key="4">
    <source>
        <dbReference type="ARBA" id="ARBA00022989"/>
    </source>
</evidence>
<keyword evidence="8" id="KW-1185">Reference proteome</keyword>
<comment type="subcellular location">
    <subcellularLocation>
        <location evidence="6">Cell membrane</location>
        <topology evidence="6">Multi-pass membrane protein</topology>
    </subcellularLocation>
    <subcellularLocation>
        <location evidence="1">Membrane</location>
    </subcellularLocation>
</comment>
<proteinExistence type="inferred from homology"/>
<gene>
    <name evidence="7" type="ORF">EDC50_2857</name>
</gene>
<evidence type="ECO:0000313" key="7">
    <source>
        <dbReference type="EMBL" id="RPE75956.1"/>
    </source>
</evidence>
<dbReference type="InterPro" id="IPR045214">
    <property type="entry name" value="Surf1/Surf4"/>
</dbReference>
<dbReference type="PANTHER" id="PTHR23427">
    <property type="entry name" value="SURFEIT LOCUS PROTEIN"/>
    <property type="match status" value="1"/>
</dbReference>
<keyword evidence="3 6" id="KW-0812">Transmembrane</keyword>
<evidence type="ECO:0000313" key="8">
    <source>
        <dbReference type="Proteomes" id="UP000269708"/>
    </source>
</evidence>
<evidence type="ECO:0000256" key="3">
    <source>
        <dbReference type="ARBA" id="ARBA00022692"/>
    </source>
</evidence>